<keyword evidence="3" id="KW-0732">Signal</keyword>
<feature type="chain" id="PRO_5040503932" description="Extracellular membrane protein CFEM domain-containing protein" evidence="3">
    <location>
        <begin position="29"/>
        <end position="187"/>
    </location>
</feature>
<organism evidence="4 5">
    <name type="scientific">Mortierella alpina</name>
    <name type="common">Oleaginous fungus</name>
    <name type="synonym">Mortierella renispora</name>
    <dbReference type="NCBI Taxonomy" id="64518"/>
    <lineage>
        <taxon>Eukaryota</taxon>
        <taxon>Fungi</taxon>
        <taxon>Fungi incertae sedis</taxon>
        <taxon>Mucoromycota</taxon>
        <taxon>Mortierellomycotina</taxon>
        <taxon>Mortierellomycetes</taxon>
        <taxon>Mortierellales</taxon>
        <taxon>Mortierellaceae</taxon>
        <taxon>Mortierella</taxon>
    </lineage>
</organism>
<feature type="region of interest" description="Disordered" evidence="1">
    <location>
        <begin position="123"/>
        <end position="156"/>
    </location>
</feature>
<evidence type="ECO:0000313" key="4">
    <source>
        <dbReference type="EMBL" id="KAG9322296.1"/>
    </source>
</evidence>
<evidence type="ECO:0000313" key="5">
    <source>
        <dbReference type="Proteomes" id="UP000717515"/>
    </source>
</evidence>
<evidence type="ECO:0000256" key="3">
    <source>
        <dbReference type="SAM" id="SignalP"/>
    </source>
</evidence>
<name>A0A9P8CXF6_MORAP</name>
<dbReference type="Proteomes" id="UP000717515">
    <property type="component" value="Unassembled WGS sequence"/>
</dbReference>
<dbReference type="AlphaFoldDB" id="A0A9P8CXF6"/>
<keyword evidence="2" id="KW-0472">Membrane</keyword>
<proteinExistence type="predicted"/>
<evidence type="ECO:0000256" key="2">
    <source>
        <dbReference type="SAM" id="Phobius"/>
    </source>
</evidence>
<accession>A0A9P8CXF6</accession>
<sequence>MKSIFYTAILATVGSLAILGSRNSVAEASQITGLEKRQQDYSSSSWCSVFVQGCSDASLVACGTPNFDEYRCNVSIMNDKCSSYGATCICKTASGVSTDATNSALENTFAATNGFCRSAAGSYKPPTSTSVSPSTTASSNPVAPMSSSSNPAATTTVNGTKNSASLPVAAFSAVALPILISLGLLSV</sequence>
<reference evidence="4" key="1">
    <citation type="submission" date="2021-07" db="EMBL/GenBank/DDBJ databases">
        <title>Draft genome of Mortierella alpina, strain LL118, isolated from an aspen leaf litter sample.</title>
        <authorList>
            <person name="Yang S."/>
            <person name="Vinatzer B.A."/>
        </authorList>
    </citation>
    <scope>NUCLEOTIDE SEQUENCE</scope>
    <source>
        <strain evidence="4">LL118</strain>
    </source>
</reference>
<feature type="compositionally biased region" description="Low complexity" evidence="1">
    <location>
        <begin position="125"/>
        <end position="156"/>
    </location>
</feature>
<evidence type="ECO:0000256" key="1">
    <source>
        <dbReference type="SAM" id="MobiDB-lite"/>
    </source>
</evidence>
<evidence type="ECO:0008006" key="6">
    <source>
        <dbReference type="Google" id="ProtNLM"/>
    </source>
</evidence>
<keyword evidence="2" id="KW-0812">Transmembrane</keyword>
<gene>
    <name evidence="4" type="ORF">KVV02_002229</name>
</gene>
<keyword evidence="2" id="KW-1133">Transmembrane helix</keyword>
<feature type="signal peptide" evidence="3">
    <location>
        <begin position="1"/>
        <end position="28"/>
    </location>
</feature>
<protein>
    <recommendedName>
        <fullName evidence="6">Extracellular membrane protein CFEM domain-containing protein</fullName>
    </recommendedName>
</protein>
<comment type="caution">
    <text evidence="4">The sequence shown here is derived from an EMBL/GenBank/DDBJ whole genome shotgun (WGS) entry which is preliminary data.</text>
</comment>
<feature type="transmembrane region" description="Helical" evidence="2">
    <location>
        <begin position="164"/>
        <end position="185"/>
    </location>
</feature>
<dbReference type="EMBL" id="JAIFTL010000155">
    <property type="protein sequence ID" value="KAG9322296.1"/>
    <property type="molecule type" value="Genomic_DNA"/>
</dbReference>